<feature type="region of interest" description="Disordered" evidence="4">
    <location>
        <begin position="379"/>
        <end position="413"/>
    </location>
</feature>
<dbReference type="Gene3D" id="3.40.190.80">
    <property type="match status" value="1"/>
</dbReference>
<feature type="compositionally biased region" description="Low complexity" evidence="4">
    <location>
        <begin position="12"/>
        <end position="32"/>
    </location>
</feature>
<comment type="similarity">
    <text evidence="1">Belongs to the inositol monophosphatase superfamily.</text>
</comment>
<feature type="region of interest" description="Disordered" evidence="4">
    <location>
        <begin position="330"/>
        <end position="355"/>
    </location>
</feature>
<dbReference type="RefSeq" id="XP_051859879.1">
    <property type="nucleotide sequence ID" value="XM_052003919.1"/>
</dbReference>
<dbReference type="GO" id="GO:0046872">
    <property type="term" value="F:metal ion binding"/>
    <property type="evidence" value="ECO:0007669"/>
    <property type="project" value="UniProtKB-KW"/>
</dbReference>
<dbReference type="AlphaFoldDB" id="A0A9C6SVQ6"/>
<gene>
    <name evidence="6" type="primary">LOC117571557</name>
</gene>
<dbReference type="Proteomes" id="UP000515160">
    <property type="component" value="Chromosome 3"/>
</dbReference>
<name>A0A9C6SVQ6_DROAB</name>
<dbReference type="GO" id="GO:0006020">
    <property type="term" value="P:inositol metabolic process"/>
    <property type="evidence" value="ECO:0007669"/>
    <property type="project" value="TreeGrafter"/>
</dbReference>
<reference evidence="6" key="1">
    <citation type="submission" date="2025-08" db="UniProtKB">
        <authorList>
            <consortium name="RefSeq"/>
        </authorList>
    </citation>
    <scope>IDENTIFICATION</scope>
    <source>
        <strain evidence="6">15112-1751.03</strain>
        <tissue evidence="6">Whole Adult</tissue>
    </source>
</reference>
<proteinExistence type="inferred from homology"/>
<dbReference type="PANTHER" id="PTHR20854:SF4">
    <property type="entry name" value="INOSITOL-1-MONOPHOSPHATASE-RELATED"/>
    <property type="match status" value="1"/>
</dbReference>
<accession>A0A9C6SVQ6</accession>
<keyword evidence="5" id="KW-1185">Reference proteome</keyword>
<protein>
    <submittedName>
        <fullName evidence="6">Inositol monophosphatase 1-like</fullName>
    </submittedName>
</protein>
<dbReference type="GO" id="GO:0008934">
    <property type="term" value="F:inositol monophosphate 1-phosphatase activity"/>
    <property type="evidence" value="ECO:0007669"/>
    <property type="project" value="TreeGrafter"/>
</dbReference>
<feature type="binding site" evidence="3">
    <location>
        <position position="258"/>
    </location>
    <ligand>
        <name>Mg(2+)</name>
        <dbReference type="ChEBI" id="CHEBI:18420"/>
        <label>1</label>
        <note>catalytic</note>
    </ligand>
</feature>
<comment type="cofactor">
    <cofactor evidence="3">
        <name>Mg(2+)</name>
        <dbReference type="ChEBI" id="CHEBI:18420"/>
    </cofactor>
</comment>
<evidence type="ECO:0000256" key="2">
    <source>
        <dbReference type="ARBA" id="ARBA00022801"/>
    </source>
</evidence>
<dbReference type="Gene3D" id="3.30.540.10">
    <property type="entry name" value="Fructose-1,6-Bisphosphatase, subunit A, domain 1"/>
    <property type="match status" value="1"/>
</dbReference>
<dbReference type="InterPro" id="IPR020552">
    <property type="entry name" value="Inositol_monoPase_Li-sen"/>
</dbReference>
<dbReference type="GO" id="GO:0007165">
    <property type="term" value="P:signal transduction"/>
    <property type="evidence" value="ECO:0007669"/>
    <property type="project" value="TreeGrafter"/>
</dbReference>
<feature type="region of interest" description="Disordered" evidence="4">
    <location>
        <begin position="12"/>
        <end position="44"/>
    </location>
</feature>
<keyword evidence="2" id="KW-0378">Hydrolase</keyword>
<dbReference type="Pfam" id="PF00459">
    <property type="entry name" value="Inositol_P"/>
    <property type="match status" value="1"/>
</dbReference>
<dbReference type="InterPro" id="IPR000760">
    <property type="entry name" value="Inositol_monophosphatase-like"/>
</dbReference>
<dbReference type="PANTHER" id="PTHR20854">
    <property type="entry name" value="INOSITOL MONOPHOSPHATASE"/>
    <property type="match status" value="1"/>
</dbReference>
<dbReference type="SUPFAM" id="SSF56655">
    <property type="entry name" value="Carbohydrate phosphatase"/>
    <property type="match status" value="1"/>
</dbReference>
<dbReference type="GeneID" id="117571557"/>
<dbReference type="PRINTS" id="PR00377">
    <property type="entry name" value="IMPHPHTASES"/>
</dbReference>
<organism evidence="5 6">
    <name type="scientific">Drosophila albomicans</name>
    <name type="common">Fruit fly</name>
    <dbReference type="NCBI Taxonomy" id="7291"/>
    <lineage>
        <taxon>Eukaryota</taxon>
        <taxon>Metazoa</taxon>
        <taxon>Ecdysozoa</taxon>
        <taxon>Arthropoda</taxon>
        <taxon>Hexapoda</taxon>
        <taxon>Insecta</taxon>
        <taxon>Pterygota</taxon>
        <taxon>Neoptera</taxon>
        <taxon>Endopterygota</taxon>
        <taxon>Diptera</taxon>
        <taxon>Brachycera</taxon>
        <taxon>Muscomorpha</taxon>
        <taxon>Ephydroidea</taxon>
        <taxon>Drosophilidae</taxon>
        <taxon>Drosophila</taxon>
    </lineage>
</organism>
<dbReference type="OrthoDB" id="7883029at2759"/>
<feature type="binding site" evidence="3">
    <location>
        <position position="134"/>
    </location>
    <ligand>
        <name>Mg(2+)</name>
        <dbReference type="ChEBI" id="CHEBI:18420"/>
        <label>1</label>
        <note>catalytic</note>
    </ligand>
</feature>
<feature type="binding site" evidence="3">
    <location>
        <position position="136"/>
    </location>
    <ligand>
        <name>Mg(2+)</name>
        <dbReference type="ChEBI" id="CHEBI:18420"/>
        <label>1</label>
        <note>catalytic</note>
    </ligand>
</feature>
<dbReference type="GO" id="GO:0046854">
    <property type="term" value="P:phosphatidylinositol phosphate biosynthetic process"/>
    <property type="evidence" value="ECO:0007669"/>
    <property type="project" value="InterPro"/>
</dbReference>
<evidence type="ECO:0000313" key="6">
    <source>
        <dbReference type="RefSeq" id="XP_051859879.1"/>
    </source>
</evidence>
<keyword evidence="3" id="KW-0479">Metal-binding</keyword>
<dbReference type="PRINTS" id="PR00378">
    <property type="entry name" value="LIIMPHPHTASE"/>
</dbReference>
<evidence type="ECO:0000256" key="4">
    <source>
        <dbReference type="SAM" id="MobiDB-lite"/>
    </source>
</evidence>
<sequence length="413" mass="46456">MQKLIRSLLLGFGSSKSSSPPPAAAASIAGTSEKQSKKRKSSGNKFDMDQCFEVGLKSSERVATKLMEALKKEVNNEVKPAKRMRMFTKWNSRIEDMLIKDISKQYPTHLFITKNRHKNREAVSLTDDPTWFIDPLGSKTNFVHGFPYANINLAFWLLKKPRFGIVWNPLQDECYTTRTGFGSFMNVNTLQVSNCRKLSEALVMCEARTKATFDSKEIRKIAHQVNELRSLGSSSMSMCMVAQGYADAYIDFNCGSWDMSATMLLVREAGGVVCDPSLKPLDLMSRRVLCAATQELAEELAAVLAFSEEKDAPKLSEVPQLDETVQKLGLGEKRNTKETGKTQSKYQEREGLDKKPKEFSRPRMVYVLPKLTTEFQSPSMKFSGYPKAAPTDRRKFVRSYPTDPNLPGQGSIF</sequence>
<keyword evidence="3" id="KW-0460">Magnesium</keyword>
<evidence type="ECO:0000313" key="5">
    <source>
        <dbReference type="Proteomes" id="UP000515160"/>
    </source>
</evidence>
<evidence type="ECO:0000256" key="3">
    <source>
        <dbReference type="PIRSR" id="PIRSR600760-2"/>
    </source>
</evidence>
<evidence type="ECO:0000256" key="1">
    <source>
        <dbReference type="ARBA" id="ARBA00009759"/>
    </source>
</evidence>